<dbReference type="Pfam" id="PF04932">
    <property type="entry name" value="Wzy_C"/>
    <property type="match status" value="1"/>
</dbReference>
<evidence type="ECO:0000256" key="5">
    <source>
        <dbReference type="SAM" id="Phobius"/>
    </source>
</evidence>
<gene>
    <name evidence="7" type="ORF">GCM10010411_78710</name>
</gene>
<feature type="transmembrane region" description="Helical" evidence="5">
    <location>
        <begin position="52"/>
        <end position="72"/>
    </location>
</feature>
<dbReference type="GO" id="GO:0016874">
    <property type="term" value="F:ligase activity"/>
    <property type="evidence" value="ECO:0007669"/>
    <property type="project" value="UniProtKB-KW"/>
</dbReference>
<evidence type="ECO:0000256" key="3">
    <source>
        <dbReference type="ARBA" id="ARBA00022989"/>
    </source>
</evidence>
<evidence type="ECO:0000313" key="7">
    <source>
        <dbReference type="EMBL" id="GAA2629389.1"/>
    </source>
</evidence>
<comment type="caution">
    <text evidence="7">The sequence shown here is derived from an EMBL/GenBank/DDBJ whole genome shotgun (WGS) entry which is preliminary data.</text>
</comment>
<dbReference type="PANTHER" id="PTHR37422">
    <property type="entry name" value="TEICHURONIC ACID BIOSYNTHESIS PROTEIN TUAE"/>
    <property type="match status" value="1"/>
</dbReference>
<evidence type="ECO:0000256" key="4">
    <source>
        <dbReference type="ARBA" id="ARBA00023136"/>
    </source>
</evidence>
<keyword evidence="3 5" id="KW-1133">Transmembrane helix</keyword>
<dbReference type="PANTHER" id="PTHR37422:SF13">
    <property type="entry name" value="LIPOPOLYSACCHARIDE BIOSYNTHESIS PROTEIN PA4999-RELATED"/>
    <property type="match status" value="1"/>
</dbReference>
<proteinExistence type="predicted"/>
<feature type="transmembrane region" description="Helical" evidence="5">
    <location>
        <begin position="176"/>
        <end position="209"/>
    </location>
</feature>
<feature type="domain" description="O-antigen ligase-related" evidence="6">
    <location>
        <begin position="181"/>
        <end position="339"/>
    </location>
</feature>
<feature type="transmembrane region" description="Helical" evidence="5">
    <location>
        <begin position="384"/>
        <end position="401"/>
    </location>
</feature>
<dbReference type="EMBL" id="BAAATD010000014">
    <property type="protein sequence ID" value="GAA2629389.1"/>
    <property type="molecule type" value="Genomic_DNA"/>
</dbReference>
<sequence>MTVLAVCVPPGEAHIDSSVQVTAGDLAAVVLVCGAAVTALRDGRRLPSRGLWVFGPLLVTLTISTLCAHDPAASLAGFVRVVEIFLLVPAAVMLTVRRRHDIAVVAGAVVVVGLVQASIGIWQVLTGNGASFTGRLTRAVGTFGAVDIMAMATVVGYAMVIVVAAALAWPGRRRLVLLPLAAVLGLALVLSLSRGVWLAIIAGLAVMLVARSRALAWRMAVGTSAAAIVVVCGLGVQSSAFAERAESIAASISTPDRSVGDRFSLWTTAVTIWQDHPLVGVGVKGFPAYRDGYAPLQLSSASETQDPVNGYLRQPLLSPHNQYLLVLSEQGVLGLAGFVVLLGALAWRVVAVRRRRDAAWLAGAGFMTVCLMTFVYGDLGGASCVLTGVLVGLTGVVVLTTRPDRESPQW</sequence>
<protein>
    <submittedName>
        <fullName evidence="7">O-antigen ligase family protein</fullName>
    </submittedName>
</protein>
<feature type="transmembrane region" description="Helical" evidence="5">
    <location>
        <begin position="78"/>
        <end position="96"/>
    </location>
</feature>
<evidence type="ECO:0000259" key="6">
    <source>
        <dbReference type="Pfam" id="PF04932"/>
    </source>
</evidence>
<evidence type="ECO:0000313" key="8">
    <source>
        <dbReference type="Proteomes" id="UP001501509"/>
    </source>
</evidence>
<dbReference type="InterPro" id="IPR007016">
    <property type="entry name" value="O-antigen_ligase-rel_domated"/>
</dbReference>
<feature type="transmembrane region" description="Helical" evidence="5">
    <location>
        <begin position="23"/>
        <end position="40"/>
    </location>
</feature>
<dbReference type="Proteomes" id="UP001501509">
    <property type="component" value="Unassembled WGS sequence"/>
</dbReference>
<accession>A0ABN3QMJ9</accession>
<comment type="subcellular location">
    <subcellularLocation>
        <location evidence="1">Membrane</location>
        <topology evidence="1">Multi-pass membrane protein</topology>
    </subcellularLocation>
</comment>
<keyword evidence="4 5" id="KW-0472">Membrane</keyword>
<feature type="transmembrane region" description="Helical" evidence="5">
    <location>
        <begin position="323"/>
        <end position="346"/>
    </location>
</feature>
<name>A0ABN3QMJ9_9ACTN</name>
<keyword evidence="7" id="KW-0436">Ligase</keyword>
<evidence type="ECO:0000256" key="1">
    <source>
        <dbReference type="ARBA" id="ARBA00004141"/>
    </source>
</evidence>
<dbReference type="InterPro" id="IPR051533">
    <property type="entry name" value="WaaL-like"/>
</dbReference>
<organism evidence="7 8">
    <name type="scientific">Actinomadura fulvescens</name>
    <dbReference type="NCBI Taxonomy" id="46160"/>
    <lineage>
        <taxon>Bacteria</taxon>
        <taxon>Bacillati</taxon>
        <taxon>Actinomycetota</taxon>
        <taxon>Actinomycetes</taxon>
        <taxon>Streptosporangiales</taxon>
        <taxon>Thermomonosporaceae</taxon>
        <taxon>Actinomadura</taxon>
    </lineage>
</organism>
<feature type="transmembrane region" description="Helical" evidence="5">
    <location>
        <begin position="215"/>
        <end position="236"/>
    </location>
</feature>
<reference evidence="7 8" key="1">
    <citation type="journal article" date="2019" name="Int. J. Syst. Evol. Microbiol.">
        <title>The Global Catalogue of Microorganisms (GCM) 10K type strain sequencing project: providing services to taxonomists for standard genome sequencing and annotation.</title>
        <authorList>
            <consortium name="The Broad Institute Genomics Platform"/>
            <consortium name="The Broad Institute Genome Sequencing Center for Infectious Disease"/>
            <person name="Wu L."/>
            <person name="Ma J."/>
        </authorList>
    </citation>
    <scope>NUCLEOTIDE SEQUENCE [LARGE SCALE GENOMIC DNA]</scope>
    <source>
        <strain evidence="7 8">JCM 6833</strain>
    </source>
</reference>
<dbReference type="RefSeq" id="WP_344547592.1">
    <property type="nucleotide sequence ID" value="NZ_BAAATD010000014.1"/>
</dbReference>
<feature type="transmembrane region" description="Helical" evidence="5">
    <location>
        <begin position="103"/>
        <end position="125"/>
    </location>
</feature>
<feature type="transmembrane region" description="Helical" evidence="5">
    <location>
        <begin position="358"/>
        <end position="377"/>
    </location>
</feature>
<evidence type="ECO:0000256" key="2">
    <source>
        <dbReference type="ARBA" id="ARBA00022692"/>
    </source>
</evidence>
<keyword evidence="8" id="KW-1185">Reference proteome</keyword>
<feature type="transmembrane region" description="Helical" evidence="5">
    <location>
        <begin position="145"/>
        <end position="169"/>
    </location>
</feature>
<keyword evidence="2 5" id="KW-0812">Transmembrane</keyword>